<proteinExistence type="predicted"/>
<accession>A0A3B0X564</accession>
<reference evidence="1" key="1">
    <citation type="submission" date="2018-06" db="EMBL/GenBank/DDBJ databases">
        <authorList>
            <person name="Zhirakovskaya E."/>
        </authorList>
    </citation>
    <scope>NUCLEOTIDE SEQUENCE</scope>
</reference>
<gene>
    <name evidence="1" type="ORF">MNBD_GAMMA09-824</name>
</gene>
<name>A0A3B0X564_9ZZZZ</name>
<protein>
    <submittedName>
        <fullName evidence="1">Uncharacterized protein</fullName>
    </submittedName>
</protein>
<sequence length="249" mass="28830">MMQYAAFFILFFFSSSVFSSDWKLISSSDGFWIKTENQNQHALLLAYEKNKPHFLLIVKTDAPSVDKPLSVTIKIDRGPQENSRLILLERRADKSIFRIEIDSRYENNYVARMIAGLNWSIYFEPGINNNKSIDFSLKGFTVAFNDLLIGNKIGSLQPAWLIKNRKDRELYCLLTTNISIQAMKYRLQGKRYADALSLIPETGYSIIDHNLGEIINQAYKIPFKNLPYEPAAEKYLMFSRCLAQPFEQR</sequence>
<organism evidence="1">
    <name type="scientific">hydrothermal vent metagenome</name>
    <dbReference type="NCBI Taxonomy" id="652676"/>
    <lineage>
        <taxon>unclassified sequences</taxon>
        <taxon>metagenomes</taxon>
        <taxon>ecological metagenomes</taxon>
    </lineage>
</organism>
<evidence type="ECO:0000313" key="1">
    <source>
        <dbReference type="EMBL" id="VAW63455.1"/>
    </source>
</evidence>
<dbReference type="EMBL" id="UOFI01000041">
    <property type="protein sequence ID" value="VAW63455.1"/>
    <property type="molecule type" value="Genomic_DNA"/>
</dbReference>
<dbReference type="AlphaFoldDB" id="A0A3B0X564"/>